<dbReference type="AlphaFoldDB" id="A0AAN5CDD0"/>
<evidence type="ECO:0000256" key="1">
    <source>
        <dbReference type="ARBA" id="ARBA00023002"/>
    </source>
</evidence>
<dbReference type="EMBL" id="BTRK01000003">
    <property type="protein sequence ID" value="GMR40895.1"/>
    <property type="molecule type" value="Genomic_DNA"/>
</dbReference>
<evidence type="ECO:0008006" key="4">
    <source>
        <dbReference type="Google" id="ProtNLM"/>
    </source>
</evidence>
<organism evidence="2 3">
    <name type="scientific">Pristionchus mayeri</name>
    <dbReference type="NCBI Taxonomy" id="1317129"/>
    <lineage>
        <taxon>Eukaryota</taxon>
        <taxon>Metazoa</taxon>
        <taxon>Ecdysozoa</taxon>
        <taxon>Nematoda</taxon>
        <taxon>Chromadorea</taxon>
        <taxon>Rhabditida</taxon>
        <taxon>Rhabditina</taxon>
        <taxon>Diplogasteromorpha</taxon>
        <taxon>Diplogasteroidea</taxon>
        <taxon>Neodiplogasteridae</taxon>
        <taxon>Pristionchus</taxon>
    </lineage>
</organism>
<name>A0AAN5CDD0_9BILA</name>
<dbReference type="PANTHER" id="PTHR43157">
    <property type="entry name" value="PHOSPHATIDYLINOSITOL-GLYCAN BIOSYNTHESIS CLASS F PROTEIN-RELATED"/>
    <property type="match status" value="1"/>
</dbReference>
<comment type="caution">
    <text evidence="2">The sequence shown here is derived from an EMBL/GenBank/DDBJ whole genome shotgun (WGS) entry which is preliminary data.</text>
</comment>
<dbReference type="Gene3D" id="3.40.50.720">
    <property type="entry name" value="NAD(P)-binding Rossmann-like Domain"/>
    <property type="match status" value="1"/>
</dbReference>
<keyword evidence="1" id="KW-0560">Oxidoreductase</keyword>
<dbReference type="InterPro" id="IPR036291">
    <property type="entry name" value="NAD(P)-bd_dom_sf"/>
</dbReference>
<evidence type="ECO:0000313" key="3">
    <source>
        <dbReference type="Proteomes" id="UP001328107"/>
    </source>
</evidence>
<feature type="non-terminal residue" evidence="2">
    <location>
        <position position="1"/>
    </location>
</feature>
<keyword evidence="3" id="KW-1185">Reference proteome</keyword>
<sequence>QVMHARELSRRLRANGNTTVTVNALHPGVIASELWRNFGVGFRIAQLLIGFMLKSEKDGAQTSLYLALSKEVKGVSGCYFMDCKTKSAAPNALDDLACKQLYDYSIKAVGLDTANNNN</sequence>
<evidence type="ECO:0000313" key="2">
    <source>
        <dbReference type="EMBL" id="GMR40895.1"/>
    </source>
</evidence>
<gene>
    <name evidence="2" type="ORF">PMAYCL1PPCAC_11090</name>
</gene>
<proteinExistence type="predicted"/>
<accession>A0AAN5CDD0</accession>
<dbReference type="SUPFAM" id="SSF51735">
    <property type="entry name" value="NAD(P)-binding Rossmann-fold domains"/>
    <property type="match status" value="1"/>
</dbReference>
<dbReference type="GO" id="GO:0016491">
    <property type="term" value="F:oxidoreductase activity"/>
    <property type="evidence" value="ECO:0007669"/>
    <property type="project" value="UniProtKB-KW"/>
</dbReference>
<reference evidence="3" key="1">
    <citation type="submission" date="2022-10" db="EMBL/GenBank/DDBJ databases">
        <title>Genome assembly of Pristionchus species.</title>
        <authorList>
            <person name="Yoshida K."/>
            <person name="Sommer R.J."/>
        </authorList>
    </citation>
    <scope>NUCLEOTIDE SEQUENCE [LARGE SCALE GENOMIC DNA]</scope>
    <source>
        <strain evidence="3">RS5460</strain>
    </source>
</reference>
<dbReference type="Proteomes" id="UP001328107">
    <property type="component" value="Unassembled WGS sequence"/>
</dbReference>
<dbReference type="PANTHER" id="PTHR43157:SF31">
    <property type="entry name" value="PHOSPHATIDYLINOSITOL-GLYCAN BIOSYNTHESIS CLASS F PROTEIN"/>
    <property type="match status" value="1"/>
</dbReference>
<protein>
    <recommendedName>
        <fullName evidence="4">Dehydrogenase</fullName>
    </recommendedName>
</protein>